<evidence type="ECO:0000256" key="5">
    <source>
        <dbReference type="ARBA" id="ARBA00022679"/>
    </source>
</evidence>
<keyword evidence="4" id="KW-0963">Cytoplasm</keyword>
<comment type="caution">
    <text evidence="13">The sequence shown here is derived from an EMBL/GenBank/DDBJ whole genome shotgun (WGS) entry which is preliminary data.</text>
</comment>
<evidence type="ECO:0000256" key="4">
    <source>
        <dbReference type="ARBA" id="ARBA00022490"/>
    </source>
</evidence>
<reference evidence="13 14" key="1">
    <citation type="journal article" date="2016" name="Nat. Commun.">
        <title>Thousands of microbial genomes shed light on interconnected biogeochemical processes in an aquifer system.</title>
        <authorList>
            <person name="Anantharaman K."/>
            <person name="Brown C.T."/>
            <person name="Hug L.A."/>
            <person name="Sharon I."/>
            <person name="Castelle C.J."/>
            <person name="Probst A.J."/>
            <person name="Thomas B.C."/>
            <person name="Singh A."/>
            <person name="Wilkins M.J."/>
            <person name="Karaoz U."/>
            <person name="Brodie E.L."/>
            <person name="Williams K.H."/>
            <person name="Hubbard S.S."/>
            <person name="Banfield J.F."/>
        </authorList>
    </citation>
    <scope>NUCLEOTIDE SEQUENCE [LARGE SCALE GENOMIC DNA]</scope>
</reference>
<keyword evidence="6" id="KW-0819">tRNA processing</keyword>
<dbReference type="GO" id="GO:0061710">
    <property type="term" value="F:L-threonylcarbamoyladenylate synthase"/>
    <property type="evidence" value="ECO:0007669"/>
    <property type="project" value="UniProtKB-EC"/>
</dbReference>
<comment type="catalytic activity">
    <reaction evidence="11">
        <text>L-threonine + hydrogencarbonate + ATP = L-threonylcarbamoyladenylate + diphosphate + H2O</text>
        <dbReference type="Rhea" id="RHEA:36407"/>
        <dbReference type="ChEBI" id="CHEBI:15377"/>
        <dbReference type="ChEBI" id="CHEBI:17544"/>
        <dbReference type="ChEBI" id="CHEBI:30616"/>
        <dbReference type="ChEBI" id="CHEBI:33019"/>
        <dbReference type="ChEBI" id="CHEBI:57926"/>
        <dbReference type="ChEBI" id="CHEBI:73682"/>
        <dbReference type="EC" id="2.7.7.87"/>
    </reaction>
</comment>
<comment type="similarity">
    <text evidence="2">Belongs to the SUA5 family.</text>
</comment>
<dbReference type="EC" id="2.7.7.87" evidence="3"/>
<dbReference type="EMBL" id="MHTH01000015">
    <property type="protein sequence ID" value="OHA58062.1"/>
    <property type="molecule type" value="Genomic_DNA"/>
</dbReference>
<dbReference type="PROSITE" id="PS51163">
    <property type="entry name" value="YRDC"/>
    <property type="match status" value="1"/>
</dbReference>
<keyword evidence="5" id="KW-0808">Transferase</keyword>
<dbReference type="GO" id="GO:0005524">
    <property type="term" value="F:ATP binding"/>
    <property type="evidence" value="ECO:0007669"/>
    <property type="project" value="UniProtKB-KW"/>
</dbReference>
<evidence type="ECO:0000256" key="1">
    <source>
        <dbReference type="ARBA" id="ARBA00004496"/>
    </source>
</evidence>
<keyword evidence="9" id="KW-0067">ATP-binding</keyword>
<protein>
    <recommendedName>
        <fullName evidence="10">L-threonylcarbamoyladenylate synthase</fullName>
        <ecNumber evidence="3">2.7.7.87</ecNumber>
    </recommendedName>
    <alternativeName>
        <fullName evidence="10">L-threonylcarbamoyladenylate synthase</fullName>
    </alternativeName>
</protein>
<keyword evidence="8" id="KW-0547">Nucleotide-binding</keyword>
<evidence type="ECO:0000256" key="6">
    <source>
        <dbReference type="ARBA" id="ARBA00022694"/>
    </source>
</evidence>
<organism evidence="13 14">
    <name type="scientific">Candidatus Vogelbacteria bacterium RIFOXYB1_FULL_42_16</name>
    <dbReference type="NCBI Taxonomy" id="1802436"/>
    <lineage>
        <taxon>Bacteria</taxon>
        <taxon>Candidatus Vogeliibacteriota</taxon>
    </lineage>
</organism>
<dbReference type="PANTHER" id="PTHR17490">
    <property type="entry name" value="SUA5"/>
    <property type="match status" value="1"/>
</dbReference>
<name>A0A1G2QDH9_9BACT</name>
<dbReference type="Proteomes" id="UP000176222">
    <property type="component" value="Unassembled WGS sequence"/>
</dbReference>
<proteinExistence type="inferred from homology"/>
<dbReference type="InterPro" id="IPR006070">
    <property type="entry name" value="Sua5-like_dom"/>
</dbReference>
<dbReference type="InterPro" id="IPR017945">
    <property type="entry name" value="DHBP_synth_RibB-like_a/b_dom"/>
</dbReference>
<sequence length="211" mass="23205">MAKKMVKKADFVKILKTGGIGVLPTDTVYGLVGLALLPETVTRIYKVRRRTPTKPLIILISKIADLKKFGIELSPEQKNFLAKNWFISPEQGRGGPGPVSIILPLPKANWVKFKYLHRGTKALAFRLPADNASHNHADKPSSQPLLKMLASTGPLVAPSANPEGLPTAKNITEAKKYFGDKVNFYLAGRTKTKPSTLVKIDKNGRIEVIRK</sequence>
<dbReference type="GO" id="GO:0003725">
    <property type="term" value="F:double-stranded RNA binding"/>
    <property type="evidence" value="ECO:0007669"/>
    <property type="project" value="InterPro"/>
</dbReference>
<comment type="subcellular location">
    <subcellularLocation>
        <location evidence="1">Cytoplasm</location>
    </subcellularLocation>
</comment>
<dbReference type="AlphaFoldDB" id="A0A1G2QDH9"/>
<dbReference type="GO" id="GO:0005737">
    <property type="term" value="C:cytoplasm"/>
    <property type="evidence" value="ECO:0007669"/>
    <property type="project" value="UniProtKB-SubCell"/>
</dbReference>
<dbReference type="GO" id="GO:0000049">
    <property type="term" value="F:tRNA binding"/>
    <property type="evidence" value="ECO:0007669"/>
    <property type="project" value="TreeGrafter"/>
</dbReference>
<evidence type="ECO:0000259" key="12">
    <source>
        <dbReference type="PROSITE" id="PS51163"/>
    </source>
</evidence>
<dbReference type="Gene3D" id="3.90.870.10">
    <property type="entry name" value="DHBP synthase"/>
    <property type="match status" value="1"/>
</dbReference>
<accession>A0A1G2QDH9</accession>
<gene>
    <name evidence="13" type="ORF">A2370_01730</name>
</gene>
<evidence type="ECO:0000256" key="3">
    <source>
        <dbReference type="ARBA" id="ARBA00012584"/>
    </source>
</evidence>
<evidence type="ECO:0000256" key="7">
    <source>
        <dbReference type="ARBA" id="ARBA00022695"/>
    </source>
</evidence>
<dbReference type="InterPro" id="IPR050156">
    <property type="entry name" value="TC-AMP_synthase_SUA5"/>
</dbReference>
<evidence type="ECO:0000256" key="11">
    <source>
        <dbReference type="ARBA" id="ARBA00048366"/>
    </source>
</evidence>
<evidence type="ECO:0000256" key="9">
    <source>
        <dbReference type="ARBA" id="ARBA00022840"/>
    </source>
</evidence>
<dbReference type="SUPFAM" id="SSF55821">
    <property type="entry name" value="YrdC/RibB"/>
    <property type="match status" value="1"/>
</dbReference>
<evidence type="ECO:0000313" key="14">
    <source>
        <dbReference type="Proteomes" id="UP000176222"/>
    </source>
</evidence>
<dbReference type="PANTHER" id="PTHR17490:SF16">
    <property type="entry name" value="THREONYLCARBAMOYL-AMP SYNTHASE"/>
    <property type="match status" value="1"/>
</dbReference>
<evidence type="ECO:0000313" key="13">
    <source>
        <dbReference type="EMBL" id="OHA58062.1"/>
    </source>
</evidence>
<dbReference type="GO" id="GO:0008033">
    <property type="term" value="P:tRNA processing"/>
    <property type="evidence" value="ECO:0007669"/>
    <property type="project" value="UniProtKB-KW"/>
</dbReference>
<feature type="domain" description="YrdC-like" evidence="12">
    <location>
        <begin position="5"/>
        <end position="211"/>
    </location>
</feature>
<dbReference type="STRING" id="1802436.A2370_01730"/>
<evidence type="ECO:0000256" key="8">
    <source>
        <dbReference type="ARBA" id="ARBA00022741"/>
    </source>
</evidence>
<dbReference type="GO" id="GO:0006450">
    <property type="term" value="P:regulation of translational fidelity"/>
    <property type="evidence" value="ECO:0007669"/>
    <property type="project" value="TreeGrafter"/>
</dbReference>
<dbReference type="Pfam" id="PF01300">
    <property type="entry name" value="Sua5_yciO_yrdC"/>
    <property type="match status" value="1"/>
</dbReference>
<keyword evidence="7" id="KW-0548">Nucleotidyltransferase</keyword>
<evidence type="ECO:0000256" key="10">
    <source>
        <dbReference type="ARBA" id="ARBA00029774"/>
    </source>
</evidence>
<evidence type="ECO:0000256" key="2">
    <source>
        <dbReference type="ARBA" id="ARBA00007663"/>
    </source>
</evidence>